<evidence type="ECO:0000259" key="6">
    <source>
        <dbReference type="Pfam" id="PF07980"/>
    </source>
</evidence>
<gene>
    <name evidence="8" type="ORF">GCM10023091_31530</name>
</gene>
<comment type="subcellular location">
    <subcellularLocation>
        <location evidence="1">Cell outer membrane</location>
    </subcellularLocation>
</comment>
<evidence type="ECO:0000256" key="5">
    <source>
        <dbReference type="ARBA" id="ARBA00023237"/>
    </source>
</evidence>
<sequence>MNFKSYRVATGVLVVAMMGACSDSLDVVPRDQVSDAIMWNSTANADLFLNNIYGAVGGPNVADSWENFSDNAINGVAGQYSSTVFGQGNYTPSNAPSLWGNYDFIRKANLFIEKVTASQLPADWKKSRLAEARFLRAYFYSQLWNYHGGVPLITVVLNKAEQKDEVFYPRSTFDETFQFLVTELDAVAGDLEAKPVTGRASAGAALTLKAWCELFAASPLNNGSNDLKKWERAAQAYRKVIDLKAYELFPDHRALFLEENNNNPEVIFDKPYYKNNGRTGVQGPSYVGTEYRGYGMSNPTQELVDDYVMANGLPISDPLSGYNAKQPYKGRELRFYNDIVYDGSEWLGTEMVMKQGVGSRSATDLSNLNEATNTGYYWKKMMDPKYAFVGNSQNSAHFILFRYAEVLLGYAEAQNEYVGPDQSVYDAVNLVRKRVELPPLKAGLDKVSMRKAILRERRVEFALEEKRWMDLVRWKLAEEKLNGPLHAVVIRQVNGQWEHSYVPAPGGLRAFHANRNYWLPIPQAAKDRNTKLVQNPNYE</sequence>
<reference evidence="9" key="1">
    <citation type="journal article" date="2019" name="Int. J. Syst. Evol. Microbiol.">
        <title>The Global Catalogue of Microorganisms (GCM) 10K type strain sequencing project: providing services to taxonomists for standard genome sequencing and annotation.</title>
        <authorList>
            <consortium name="The Broad Institute Genomics Platform"/>
            <consortium name="The Broad Institute Genome Sequencing Center for Infectious Disease"/>
            <person name="Wu L."/>
            <person name="Ma J."/>
        </authorList>
    </citation>
    <scope>NUCLEOTIDE SEQUENCE [LARGE SCALE GENOMIC DNA]</scope>
    <source>
        <strain evidence="9">JCM 31920</strain>
    </source>
</reference>
<dbReference type="Pfam" id="PF14322">
    <property type="entry name" value="SusD-like_3"/>
    <property type="match status" value="1"/>
</dbReference>
<keyword evidence="5" id="KW-0998">Cell outer membrane</keyword>
<dbReference type="SUPFAM" id="SSF48452">
    <property type="entry name" value="TPR-like"/>
    <property type="match status" value="1"/>
</dbReference>
<feature type="domain" description="SusD-like N-terminal" evidence="7">
    <location>
        <begin position="40"/>
        <end position="186"/>
    </location>
</feature>
<keyword evidence="9" id="KW-1185">Reference proteome</keyword>
<dbReference type="Proteomes" id="UP001501508">
    <property type="component" value="Unassembled WGS sequence"/>
</dbReference>
<keyword evidence="4" id="KW-0472">Membrane</keyword>
<evidence type="ECO:0000256" key="2">
    <source>
        <dbReference type="ARBA" id="ARBA00006275"/>
    </source>
</evidence>
<evidence type="ECO:0000256" key="4">
    <source>
        <dbReference type="ARBA" id="ARBA00023136"/>
    </source>
</evidence>
<dbReference type="InterPro" id="IPR011990">
    <property type="entry name" value="TPR-like_helical_dom_sf"/>
</dbReference>
<dbReference type="Pfam" id="PF07980">
    <property type="entry name" value="SusD_RagB"/>
    <property type="match status" value="1"/>
</dbReference>
<dbReference type="PROSITE" id="PS51257">
    <property type="entry name" value="PROKAR_LIPOPROTEIN"/>
    <property type="match status" value="1"/>
</dbReference>
<dbReference type="EMBL" id="BAABEY010000029">
    <property type="protein sequence ID" value="GAA4443268.1"/>
    <property type="molecule type" value="Genomic_DNA"/>
</dbReference>
<protein>
    <submittedName>
        <fullName evidence="8">RagB/SusD family nutrient uptake outer membrane protein</fullName>
    </submittedName>
</protein>
<accession>A0ABP8M4L1</accession>
<evidence type="ECO:0000259" key="7">
    <source>
        <dbReference type="Pfam" id="PF14322"/>
    </source>
</evidence>
<evidence type="ECO:0000313" key="8">
    <source>
        <dbReference type="EMBL" id="GAA4443268.1"/>
    </source>
</evidence>
<organism evidence="8 9">
    <name type="scientific">Ravibacter arvi</name>
    <dbReference type="NCBI Taxonomy" id="2051041"/>
    <lineage>
        <taxon>Bacteria</taxon>
        <taxon>Pseudomonadati</taxon>
        <taxon>Bacteroidota</taxon>
        <taxon>Cytophagia</taxon>
        <taxon>Cytophagales</taxon>
        <taxon>Spirosomataceae</taxon>
        <taxon>Ravibacter</taxon>
    </lineage>
</organism>
<evidence type="ECO:0000256" key="1">
    <source>
        <dbReference type="ARBA" id="ARBA00004442"/>
    </source>
</evidence>
<dbReference type="InterPro" id="IPR012944">
    <property type="entry name" value="SusD_RagB_dom"/>
</dbReference>
<evidence type="ECO:0000256" key="3">
    <source>
        <dbReference type="ARBA" id="ARBA00022729"/>
    </source>
</evidence>
<feature type="domain" description="RagB/SusD" evidence="6">
    <location>
        <begin position="264"/>
        <end position="538"/>
    </location>
</feature>
<proteinExistence type="inferred from homology"/>
<name>A0ABP8M4L1_9BACT</name>
<keyword evidence="3" id="KW-0732">Signal</keyword>
<dbReference type="InterPro" id="IPR033985">
    <property type="entry name" value="SusD-like_N"/>
</dbReference>
<dbReference type="Gene3D" id="1.25.40.390">
    <property type="match status" value="1"/>
</dbReference>
<dbReference type="RefSeq" id="WP_345030951.1">
    <property type="nucleotide sequence ID" value="NZ_BAABEY010000029.1"/>
</dbReference>
<comment type="similarity">
    <text evidence="2">Belongs to the SusD family.</text>
</comment>
<evidence type="ECO:0000313" key="9">
    <source>
        <dbReference type="Proteomes" id="UP001501508"/>
    </source>
</evidence>
<comment type="caution">
    <text evidence="8">The sequence shown here is derived from an EMBL/GenBank/DDBJ whole genome shotgun (WGS) entry which is preliminary data.</text>
</comment>